<gene>
    <name evidence="1" type="ORF">NBRC116591_20680</name>
</gene>
<keyword evidence="2" id="KW-1185">Reference proteome</keyword>
<accession>A0ABQ0A9K3</accession>
<name>A0ABQ0A9K3_9GAMM</name>
<organism evidence="1 2">
    <name type="scientific">Sessilibacter corallicola</name>
    <dbReference type="NCBI Taxonomy" id="2904075"/>
    <lineage>
        <taxon>Bacteria</taxon>
        <taxon>Pseudomonadati</taxon>
        <taxon>Pseudomonadota</taxon>
        <taxon>Gammaproteobacteria</taxon>
        <taxon>Cellvibrionales</taxon>
        <taxon>Cellvibrionaceae</taxon>
        <taxon>Sessilibacter</taxon>
    </lineage>
</organism>
<evidence type="ECO:0000313" key="1">
    <source>
        <dbReference type="EMBL" id="GAA6168257.1"/>
    </source>
</evidence>
<evidence type="ECO:0000313" key="2">
    <source>
        <dbReference type="Proteomes" id="UP001465153"/>
    </source>
</evidence>
<proteinExistence type="predicted"/>
<dbReference type="RefSeq" id="WP_353302931.1">
    <property type="nucleotide sequence ID" value="NZ_BAABWN010000006.1"/>
</dbReference>
<comment type="caution">
    <text evidence="1">The sequence shown here is derived from an EMBL/GenBank/DDBJ whole genome shotgun (WGS) entry which is preliminary data.</text>
</comment>
<dbReference type="Proteomes" id="UP001465153">
    <property type="component" value="Unassembled WGS sequence"/>
</dbReference>
<sequence length="174" mass="19467">MAEYVFQKLSDESISKIIASEDKLIICLALDDDGVWYSDLYENEHDIRLQEHQIPQFDGAEGDGDLAFDGFGGDFTEKLANPLTENPDDSPIYKILFGKYNTGIEWGYSEVMLANSTELADALNQMKSIDPDVYKKAFPGEDTLVRELEDTFTAIVNGLEILVAEKCGVAVYYN</sequence>
<reference evidence="1 2" key="1">
    <citation type="submission" date="2024-04" db="EMBL/GenBank/DDBJ databases">
        <title>Draft genome sequence of Sessilibacter corallicola NBRC 116591.</title>
        <authorList>
            <person name="Miyakawa T."/>
            <person name="Kusuya Y."/>
            <person name="Miura T."/>
        </authorList>
    </citation>
    <scope>NUCLEOTIDE SEQUENCE [LARGE SCALE GENOMIC DNA]</scope>
    <source>
        <strain evidence="1 2">KU-00831-HH</strain>
    </source>
</reference>
<evidence type="ECO:0008006" key="3">
    <source>
        <dbReference type="Google" id="ProtNLM"/>
    </source>
</evidence>
<dbReference type="EMBL" id="BAABWN010000006">
    <property type="protein sequence ID" value="GAA6168257.1"/>
    <property type="molecule type" value="Genomic_DNA"/>
</dbReference>
<protein>
    <recommendedName>
        <fullName evidence="3">DUF1877 family protein</fullName>
    </recommendedName>
</protein>